<reference evidence="3 4" key="1">
    <citation type="submission" date="2018-04" db="EMBL/GenBank/DDBJ databases">
        <title>Genomic Encyclopedia of Type Strains, Phase III (KMG-III): the genomes of soil and plant-associated and newly described type strains.</title>
        <authorList>
            <person name="Whitman W."/>
        </authorList>
    </citation>
    <scope>NUCLEOTIDE SEQUENCE [LARGE SCALE GENOMIC DNA]</scope>
    <source>
        <strain evidence="3 4">MA-olki</strain>
    </source>
</reference>
<protein>
    <submittedName>
        <fullName evidence="3">Uncharacterized protein DUF3999</fullName>
    </submittedName>
</protein>
<sequence>MSGVRWRLGALVGAVLLVAAAPAGSDGEPDGYALRLPLSVEAGAKVQRLALPAAVLAGLQTRDGHDLRVFDAKGRAMPIARAGASAAVGHVSLDPMPILGAPDALKVSGVSLRLDGRGAAQVAEVRGEPVAAGGAPVLLGVLLDARRVSGAVERVAVAADLPVGQPVTLTVEASADLREWRRLGEATVYRRAGEAVRSSIVALDDAAVAREYLRITWSAGSRLLAPVSIRGAVLDVRPDGAAASETVEAQAPAPVSGNARVVDFAVPFATPMASLRVIPVEGDGVVPVRILGRDDREQPWALLGQGVARSDGGRDITLSGDAPRAIRIEADARSAGFTVAPRLRIGFADRGVIFLASGTAPFTLAAGRAAAKDVFLSPADLADGQGRPGEARLVAVPAATVTLSALGDAGAPTRNIVLWAVMLAATALLAGVAWMLWRQQATQAPRDPS</sequence>
<keyword evidence="1" id="KW-0472">Membrane</keyword>
<evidence type="ECO:0000256" key="1">
    <source>
        <dbReference type="SAM" id="Phobius"/>
    </source>
</evidence>
<evidence type="ECO:0000313" key="4">
    <source>
        <dbReference type="Proteomes" id="UP000244013"/>
    </source>
</evidence>
<keyword evidence="1" id="KW-0812">Transmembrane</keyword>
<comment type="caution">
    <text evidence="3">The sequence shown here is derived from an EMBL/GenBank/DDBJ whole genome shotgun (WGS) entry which is preliminary data.</text>
</comment>
<feature type="signal peptide" evidence="2">
    <location>
        <begin position="1"/>
        <end position="25"/>
    </location>
</feature>
<evidence type="ECO:0000313" key="3">
    <source>
        <dbReference type="EMBL" id="PTW46464.1"/>
    </source>
</evidence>
<feature type="chain" id="PRO_5015499455" evidence="2">
    <location>
        <begin position="26"/>
        <end position="449"/>
    </location>
</feature>
<name>A0A2T5U4P4_9SPHN</name>
<proteinExistence type="predicted"/>
<feature type="transmembrane region" description="Helical" evidence="1">
    <location>
        <begin position="416"/>
        <end position="437"/>
    </location>
</feature>
<dbReference type="Pfam" id="PF13163">
    <property type="entry name" value="DUF3999"/>
    <property type="match status" value="1"/>
</dbReference>
<evidence type="ECO:0000256" key="2">
    <source>
        <dbReference type="SAM" id="SignalP"/>
    </source>
</evidence>
<dbReference type="Proteomes" id="UP000244013">
    <property type="component" value="Unassembled WGS sequence"/>
</dbReference>
<dbReference type="EMBL" id="QAYE01000005">
    <property type="protein sequence ID" value="PTW46464.1"/>
    <property type="molecule type" value="Genomic_DNA"/>
</dbReference>
<dbReference type="InterPro" id="IPR025060">
    <property type="entry name" value="DUF3999"/>
</dbReference>
<gene>
    <name evidence="3" type="ORF">C8J25_105245</name>
</gene>
<dbReference type="GeneID" id="91006297"/>
<dbReference type="AlphaFoldDB" id="A0A2T5U4P4"/>
<dbReference type="OrthoDB" id="7507682at2"/>
<dbReference type="RefSeq" id="WP_107954509.1">
    <property type="nucleotide sequence ID" value="NZ_QAYE01000005.1"/>
</dbReference>
<organism evidence="3 4">
    <name type="scientific">Sphingomonas faeni</name>
    <dbReference type="NCBI Taxonomy" id="185950"/>
    <lineage>
        <taxon>Bacteria</taxon>
        <taxon>Pseudomonadati</taxon>
        <taxon>Pseudomonadota</taxon>
        <taxon>Alphaproteobacteria</taxon>
        <taxon>Sphingomonadales</taxon>
        <taxon>Sphingomonadaceae</taxon>
        <taxon>Sphingomonas</taxon>
    </lineage>
</organism>
<keyword evidence="1" id="KW-1133">Transmembrane helix</keyword>
<accession>A0A2T5U4P4</accession>
<keyword evidence="2" id="KW-0732">Signal</keyword>